<dbReference type="Gene3D" id="3.60.21.10">
    <property type="match status" value="1"/>
</dbReference>
<name>A0ABU0S9X6_9HYPH</name>
<evidence type="ECO:0000313" key="2">
    <source>
        <dbReference type="Proteomes" id="UP001237780"/>
    </source>
</evidence>
<proteinExistence type="predicted"/>
<reference evidence="1 2" key="1">
    <citation type="submission" date="2023-07" db="EMBL/GenBank/DDBJ databases">
        <title>Comparative genomics of wheat-associated soil bacteria to identify genetic determinants of phenazine resistance.</title>
        <authorList>
            <person name="Mouncey N."/>
        </authorList>
    </citation>
    <scope>NUCLEOTIDE SEQUENCE [LARGE SCALE GENOMIC DNA]</scope>
    <source>
        <strain evidence="1 2">W4I11</strain>
    </source>
</reference>
<protein>
    <submittedName>
        <fullName evidence="1">Calcineurin-like phosphoesterase family protein</fullName>
    </submittedName>
</protein>
<dbReference type="Proteomes" id="UP001237780">
    <property type="component" value="Unassembled WGS sequence"/>
</dbReference>
<accession>A0ABU0S9X6</accession>
<evidence type="ECO:0000313" key="1">
    <source>
        <dbReference type="EMBL" id="MDQ0997562.1"/>
    </source>
</evidence>
<sequence>MKTLGWAPISQLIEIKDGEQSLTLCHYPMFTWSHARCGAIQLFGHVHQHWQGSCNSINVGVDLWNFMPVRIDTIRQRAKDLPVNQHWHLVERNADIFS</sequence>
<dbReference type="EMBL" id="JAUSZT010000003">
    <property type="protein sequence ID" value="MDQ0997562.1"/>
    <property type="molecule type" value="Genomic_DNA"/>
</dbReference>
<organism evidence="1 2">
    <name type="scientific">Phyllobacterium ifriqiyense</name>
    <dbReference type="NCBI Taxonomy" id="314238"/>
    <lineage>
        <taxon>Bacteria</taxon>
        <taxon>Pseudomonadati</taxon>
        <taxon>Pseudomonadota</taxon>
        <taxon>Alphaproteobacteria</taxon>
        <taxon>Hyphomicrobiales</taxon>
        <taxon>Phyllobacteriaceae</taxon>
        <taxon>Phyllobacterium</taxon>
    </lineage>
</organism>
<dbReference type="InterPro" id="IPR029052">
    <property type="entry name" value="Metallo-depent_PP-like"/>
</dbReference>
<keyword evidence="2" id="KW-1185">Reference proteome</keyword>
<comment type="caution">
    <text evidence="1">The sequence shown here is derived from an EMBL/GenBank/DDBJ whole genome shotgun (WGS) entry which is preliminary data.</text>
</comment>
<dbReference type="RefSeq" id="WP_307281677.1">
    <property type="nucleotide sequence ID" value="NZ_JAUSZT010000003.1"/>
</dbReference>
<gene>
    <name evidence="1" type="ORF">QFZ34_002744</name>
</gene>